<evidence type="ECO:0000313" key="4">
    <source>
        <dbReference type="EMBL" id="CDR36577.1"/>
    </source>
</evidence>
<gene>
    <name evidence="4" type="ORF">RHTO0S_02e04016g</name>
</gene>
<dbReference type="Gene3D" id="3.90.226.10">
    <property type="entry name" value="2-enoyl-CoA Hydratase, Chain A, domain 1"/>
    <property type="match status" value="1"/>
</dbReference>
<dbReference type="PROSITE" id="PS00166">
    <property type="entry name" value="ENOYL_COA_HYDRATASE"/>
    <property type="match status" value="1"/>
</dbReference>
<dbReference type="InterPro" id="IPR029045">
    <property type="entry name" value="ClpP/crotonase-like_dom_sf"/>
</dbReference>
<dbReference type="GO" id="GO:0016836">
    <property type="term" value="F:hydro-lyase activity"/>
    <property type="evidence" value="ECO:0007669"/>
    <property type="project" value="UniProtKB-ARBA"/>
</dbReference>
<dbReference type="InterPro" id="IPR014748">
    <property type="entry name" value="Enoyl-CoA_hydra_C"/>
</dbReference>
<dbReference type="AlphaFoldDB" id="A0A061AHH8"/>
<evidence type="ECO:0000256" key="1">
    <source>
        <dbReference type="ARBA" id="ARBA00005254"/>
    </source>
</evidence>
<dbReference type="Pfam" id="PF00378">
    <property type="entry name" value="ECH_1"/>
    <property type="match status" value="1"/>
</dbReference>
<evidence type="ECO:0000256" key="3">
    <source>
        <dbReference type="RuleBase" id="RU003707"/>
    </source>
</evidence>
<comment type="similarity">
    <text evidence="1 3">Belongs to the enoyl-CoA hydratase/isomerase family.</text>
</comment>
<sequence>MLTLTRTPCANPARLARALVPLAHPHLLRPYSTDLHLPAQASLTRSDTLEGLSFIQLDRPKAKNALSVQLVRELRELVDEVRFDGWTRAVILRSAVPGSFCAGADLKERATMSQLDVARFLYNLRRLLGEIEDLPVPTIAAVDGPALGGGLELALSCDLRVAGSTVTKIGLPETRLAIIPGAGGTQRLSRLIGSSRAKDLIFSSKILSAGEAERVGVVNYVSAEGQSASEKAEEIVAEMLQAGPLALRAAKTAIDTGSQLDLESGLDVERLSYQTILQTEDRLEGLKAFAEKRKPVYKGR</sequence>
<proteinExistence type="inferred from homology"/>
<dbReference type="PANTHER" id="PTHR11941">
    <property type="entry name" value="ENOYL-COA HYDRATASE-RELATED"/>
    <property type="match status" value="1"/>
</dbReference>
<dbReference type="GO" id="GO:0005739">
    <property type="term" value="C:mitochondrion"/>
    <property type="evidence" value="ECO:0007669"/>
    <property type="project" value="TreeGrafter"/>
</dbReference>
<dbReference type="EMBL" id="LK052937">
    <property type="protein sequence ID" value="CDR36577.1"/>
    <property type="molecule type" value="Genomic_DNA"/>
</dbReference>
<dbReference type="InterPro" id="IPR018376">
    <property type="entry name" value="Enoyl-CoA_hyd/isom_CS"/>
</dbReference>
<dbReference type="FunFam" id="1.10.12.10:FF:000001">
    <property type="entry name" value="Probable enoyl-CoA hydratase, mitochondrial"/>
    <property type="match status" value="1"/>
</dbReference>
<protein>
    <submittedName>
        <fullName evidence="4">RHTO0S02e04016g1_1</fullName>
    </submittedName>
</protein>
<keyword evidence="2" id="KW-0456">Lyase</keyword>
<evidence type="ECO:0000256" key="2">
    <source>
        <dbReference type="ARBA" id="ARBA00023239"/>
    </source>
</evidence>
<dbReference type="PANTHER" id="PTHR11941:SF171">
    <property type="entry name" value="SD19268P"/>
    <property type="match status" value="1"/>
</dbReference>
<dbReference type="InterPro" id="IPR001753">
    <property type="entry name" value="Enoyl-CoA_hydra/iso"/>
</dbReference>
<reference evidence="4" key="1">
    <citation type="journal article" date="2014" name="Genome Announc.">
        <title>Draft genome sequence of Rhodosporidium toruloides CECT1137, an oleaginous yeast of biotechnological interest.</title>
        <authorList>
            <person name="Morin N."/>
            <person name="Calcas X."/>
            <person name="Devillers H."/>
            <person name="Durrens P."/>
            <person name="Sherman D.J."/>
            <person name="Nicaud J.-M."/>
            <person name="Neuveglise C."/>
        </authorList>
    </citation>
    <scope>NUCLEOTIDE SEQUENCE</scope>
    <source>
        <strain evidence="4">CECT1137</strain>
    </source>
</reference>
<dbReference type="Gene3D" id="1.10.12.10">
    <property type="entry name" value="Lyase 2-enoyl-coa Hydratase, Chain A, domain 2"/>
    <property type="match status" value="1"/>
</dbReference>
<dbReference type="FunFam" id="3.90.226.10:FF:000009">
    <property type="entry name" value="Carnitinyl-CoA dehydratase"/>
    <property type="match status" value="1"/>
</dbReference>
<dbReference type="SUPFAM" id="SSF52096">
    <property type="entry name" value="ClpP/crotonase"/>
    <property type="match status" value="1"/>
</dbReference>
<dbReference type="GO" id="GO:0006635">
    <property type="term" value="P:fatty acid beta-oxidation"/>
    <property type="evidence" value="ECO:0007669"/>
    <property type="project" value="TreeGrafter"/>
</dbReference>
<name>A0A061AHH8_RHOTO</name>
<accession>A0A061AHH8</accession>
<organism evidence="4">
    <name type="scientific">Rhodotorula toruloides</name>
    <name type="common">Yeast</name>
    <name type="synonym">Rhodosporidium toruloides</name>
    <dbReference type="NCBI Taxonomy" id="5286"/>
    <lineage>
        <taxon>Eukaryota</taxon>
        <taxon>Fungi</taxon>
        <taxon>Dikarya</taxon>
        <taxon>Basidiomycota</taxon>
        <taxon>Pucciniomycotina</taxon>
        <taxon>Microbotryomycetes</taxon>
        <taxon>Sporidiobolales</taxon>
        <taxon>Sporidiobolaceae</taxon>
        <taxon>Rhodotorula</taxon>
    </lineage>
</organism>
<dbReference type="OrthoDB" id="410701at2759"/>
<dbReference type="CDD" id="cd06558">
    <property type="entry name" value="crotonase-like"/>
    <property type="match status" value="1"/>
</dbReference>